<feature type="region of interest" description="Disordered" evidence="1">
    <location>
        <begin position="1"/>
        <end position="28"/>
    </location>
</feature>
<sequence length="190" mass="22140">MGPKKKKKSNHKKSRRQQKHASKENDALLTNHKACKDIPAVMIDLATDDEGHTFFFFGFLSLLSKEMVFCSKLNLVMLNCKYRFFKNANEAKMIIFELQRGGEGKTRERKVSIHINTKKKTTTEEKEEEAPKKKRRREKKYPKIPESEDHEQKKEVEKAKNANVMSATTETTITTTDKRQSIKLRSIYES</sequence>
<feature type="compositionally biased region" description="Basic residues" evidence="1">
    <location>
        <begin position="1"/>
        <end position="20"/>
    </location>
</feature>
<reference evidence="2 3" key="1">
    <citation type="journal article" date="2013" name="Curr. Biol.">
        <title>The Genome of the Foraminiferan Reticulomyxa filosa.</title>
        <authorList>
            <person name="Glockner G."/>
            <person name="Hulsmann N."/>
            <person name="Schleicher M."/>
            <person name="Noegel A.A."/>
            <person name="Eichinger L."/>
            <person name="Gallinger C."/>
            <person name="Pawlowski J."/>
            <person name="Sierra R."/>
            <person name="Euteneuer U."/>
            <person name="Pillet L."/>
            <person name="Moustafa A."/>
            <person name="Platzer M."/>
            <person name="Groth M."/>
            <person name="Szafranski K."/>
            <person name="Schliwa M."/>
        </authorList>
    </citation>
    <scope>NUCLEOTIDE SEQUENCE [LARGE SCALE GENOMIC DNA]</scope>
</reference>
<feature type="region of interest" description="Disordered" evidence="1">
    <location>
        <begin position="107"/>
        <end position="178"/>
    </location>
</feature>
<accession>X6MWL8</accession>
<evidence type="ECO:0000313" key="3">
    <source>
        <dbReference type="Proteomes" id="UP000023152"/>
    </source>
</evidence>
<organism evidence="2 3">
    <name type="scientific">Reticulomyxa filosa</name>
    <dbReference type="NCBI Taxonomy" id="46433"/>
    <lineage>
        <taxon>Eukaryota</taxon>
        <taxon>Sar</taxon>
        <taxon>Rhizaria</taxon>
        <taxon>Retaria</taxon>
        <taxon>Foraminifera</taxon>
        <taxon>Monothalamids</taxon>
        <taxon>Reticulomyxidae</taxon>
        <taxon>Reticulomyxa</taxon>
    </lineage>
</organism>
<proteinExistence type="predicted"/>
<name>X6MWL8_RETFI</name>
<evidence type="ECO:0000256" key="1">
    <source>
        <dbReference type="SAM" id="MobiDB-lite"/>
    </source>
</evidence>
<feature type="compositionally biased region" description="Basic and acidic residues" evidence="1">
    <location>
        <begin position="141"/>
        <end position="160"/>
    </location>
</feature>
<dbReference type="Proteomes" id="UP000023152">
    <property type="component" value="Unassembled WGS sequence"/>
</dbReference>
<protein>
    <submittedName>
        <fullName evidence="2">Uncharacterized protein</fullName>
    </submittedName>
</protein>
<dbReference type="EMBL" id="ASPP01015284">
    <property type="protein sequence ID" value="ETO18239.1"/>
    <property type="molecule type" value="Genomic_DNA"/>
</dbReference>
<evidence type="ECO:0000313" key="2">
    <source>
        <dbReference type="EMBL" id="ETO18239.1"/>
    </source>
</evidence>
<comment type="caution">
    <text evidence="2">The sequence shown here is derived from an EMBL/GenBank/DDBJ whole genome shotgun (WGS) entry which is preliminary data.</text>
</comment>
<keyword evidence="3" id="KW-1185">Reference proteome</keyword>
<gene>
    <name evidence="2" type="ORF">RFI_19037</name>
</gene>
<dbReference type="AlphaFoldDB" id="X6MWL8"/>